<keyword evidence="9" id="KW-1185">Reference proteome</keyword>
<feature type="transmembrane region" description="Helical" evidence="7">
    <location>
        <begin position="208"/>
        <end position="226"/>
    </location>
</feature>
<proteinExistence type="predicted"/>
<feature type="compositionally biased region" description="Polar residues" evidence="6">
    <location>
        <begin position="13"/>
        <end position="22"/>
    </location>
</feature>
<feature type="transmembrane region" description="Helical" evidence="7">
    <location>
        <begin position="164"/>
        <end position="188"/>
    </location>
</feature>
<comment type="subcellular location">
    <subcellularLocation>
        <location evidence="1">Cell membrane</location>
        <topology evidence="1">Multi-pass membrane protein</topology>
    </subcellularLocation>
</comment>
<dbReference type="EMBL" id="JAELXS010000003">
    <property type="protein sequence ID" value="MBJ6121317.1"/>
    <property type="molecule type" value="Genomic_DNA"/>
</dbReference>
<dbReference type="PANTHER" id="PTHR30213:SF0">
    <property type="entry name" value="UPF0761 MEMBRANE PROTEIN YIHY"/>
    <property type="match status" value="1"/>
</dbReference>
<feature type="transmembrane region" description="Helical" evidence="7">
    <location>
        <begin position="275"/>
        <end position="296"/>
    </location>
</feature>
<keyword evidence="3 7" id="KW-0812">Transmembrane</keyword>
<organism evidence="8 9">
    <name type="scientific">Sphingomonas mollis</name>
    <dbReference type="NCBI Taxonomy" id="2795726"/>
    <lineage>
        <taxon>Bacteria</taxon>
        <taxon>Pseudomonadati</taxon>
        <taxon>Pseudomonadota</taxon>
        <taxon>Alphaproteobacteria</taxon>
        <taxon>Sphingomonadales</taxon>
        <taxon>Sphingomonadaceae</taxon>
        <taxon>Sphingomonas</taxon>
    </lineage>
</organism>
<evidence type="ECO:0000313" key="9">
    <source>
        <dbReference type="Proteomes" id="UP000640426"/>
    </source>
</evidence>
<dbReference type="PANTHER" id="PTHR30213">
    <property type="entry name" value="INNER MEMBRANE PROTEIN YHJD"/>
    <property type="match status" value="1"/>
</dbReference>
<evidence type="ECO:0000256" key="2">
    <source>
        <dbReference type="ARBA" id="ARBA00022475"/>
    </source>
</evidence>
<evidence type="ECO:0000256" key="4">
    <source>
        <dbReference type="ARBA" id="ARBA00022989"/>
    </source>
</evidence>
<evidence type="ECO:0000256" key="7">
    <source>
        <dbReference type="SAM" id="Phobius"/>
    </source>
</evidence>
<feature type="transmembrane region" description="Helical" evidence="7">
    <location>
        <begin position="238"/>
        <end position="263"/>
    </location>
</feature>
<evidence type="ECO:0000256" key="3">
    <source>
        <dbReference type="ARBA" id="ARBA00022692"/>
    </source>
</evidence>
<protein>
    <submittedName>
        <fullName evidence="8">YihY/virulence factor BrkB family protein</fullName>
    </submittedName>
</protein>
<evidence type="ECO:0000256" key="1">
    <source>
        <dbReference type="ARBA" id="ARBA00004651"/>
    </source>
</evidence>
<feature type="transmembrane region" description="Helical" evidence="7">
    <location>
        <begin position="53"/>
        <end position="82"/>
    </location>
</feature>
<feature type="region of interest" description="Disordered" evidence="6">
    <location>
        <begin position="309"/>
        <end position="336"/>
    </location>
</feature>
<dbReference type="Pfam" id="PF03631">
    <property type="entry name" value="Virul_fac_BrkB"/>
    <property type="match status" value="1"/>
</dbReference>
<keyword evidence="5 7" id="KW-0472">Membrane</keyword>
<evidence type="ECO:0000256" key="5">
    <source>
        <dbReference type="ARBA" id="ARBA00023136"/>
    </source>
</evidence>
<dbReference type="NCBIfam" id="TIGR00765">
    <property type="entry name" value="yihY_not_rbn"/>
    <property type="match status" value="1"/>
</dbReference>
<feature type="region of interest" description="Disordered" evidence="6">
    <location>
        <begin position="1"/>
        <end position="27"/>
    </location>
</feature>
<keyword evidence="4 7" id="KW-1133">Transmembrane helix</keyword>
<feature type="transmembrane region" description="Helical" evidence="7">
    <location>
        <begin position="126"/>
        <end position="152"/>
    </location>
</feature>
<name>A0ABS0XMQ3_9SPHN</name>
<dbReference type="InterPro" id="IPR017039">
    <property type="entry name" value="Virul_fac_BrkB"/>
</dbReference>
<evidence type="ECO:0000256" key="6">
    <source>
        <dbReference type="SAM" id="MobiDB-lite"/>
    </source>
</evidence>
<dbReference type="Proteomes" id="UP000640426">
    <property type="component" value="Unassembled WGS sequence"/>
</dbReference>
<sequence length="383" mass="40169">MAGIRKKRANEMADTSATNTDMGSMARSPFAIPPAGWKQILLRTWKEAGDDNIGLIAAGVAFYAFLSIVPLLGAIVLIYGIVADPSTVNANVAALTGVMPRQVAELIGQQLLQVVTTSADAKGWGLLFALAIALYGAMNGAGAVITALNIAYEEHEDRGFVMQKLLALAVTVGAVMVALGAMLSVAAMAFLDSLIPDAPRIVLTLLRLLSYVILAGMGAAAAATLYRYGPDRRHAKWVWLTPGSLGATLIWLAMTVGFGFYVANFGSYDATYGSLGAIVVMLTWLSLSAYVFLLGAELNAELEHHTEADTTVGADRPVGQRGAAAADSRRITPPTDAAPVVEGPAKIALVPTLIAATGLAVGRRRKLLGTALMGTAYALTRRR</sequence>
<accession>A0ABS0XMQ3</accession>
<reference evidence="9" key="1">
    <citation type="submission" date="2020-12" db="EMBL/GenBank/DDBJ databases">
        <title>Hymenobacter sp.</title>
        <authorList>
            <person name="Kim M.K."/>
        </authorList>
    </citation>
    <scope>NUCLEOTIDE SEQUENCE [LARGE SCALE GENOMIC DNA]</scope>
    <source>
        <strain evidence="9">BT553</strain>
    </source>
</reference>
<keyword evidence="2" id="KW-1003">Cell membrane</keyword>
<evidence type="ECO:0000313" key="8">
    <source>
        <dbReference type="EMBL" id="MBJ6121317.1"/>
    </source>
</evidence>
<gene>
    <name evidence="8" type="ORF">JAO74_05875</name>
</gene>
<comment type="caution">
    <text evidence="8">The sequence shown here is derived from an EMBL/GenBank/DDBJ whole genome shotgun (WGS) entry which is preliminary data.</text>
</comment>